<keyword evidence="3" id="KW-1185">Reference proteome</keyword>
<dbReference type="RefSeq" id="WP_208882851.1">
    <property type="nucleotide sequence ID" value="NZ_CP031320.1"/>
</dbReference>
<organism evidence="2 3">
    <name type="scientific">Streptomyces armeniacus</name>
    <dbReference type="NCBI Taxonomy" id="83291"/>
    <lineage>
        <taxon>Bacteria</taxon>
        <taxon>Bacillati</taxon>
        <taxon>Actinomycetota</taxon>
        <taxon>Actinomycetes</taxon>
        <taxon>Kitasatosporales</taxon>
        <taxon>Streptomycetaceae</taxon>
        <taxon>Streptomyces</taxon>
    </lineage>
</organism>
<feature type="region of interest" description="Disordered" evidence="1">
    <location>
        <begin position="1"/>
        <end position="20"/>
    </location>
</feature>
<dbReference type="EMBL" id="CP031320">
    <property type="protein sequence ID" value="AXK36127.1"/>
    <property type="molecule type" value="Genomic_DNA"/>
</dbReference>
<gene>
    <name evidence="2" type="ORF">DVA86_29575</name>
</gene>
<accession>A0A345XWW1</accession>
<proteinExistence type="predicted"/>
<evidence type="ECO:0000256" key="1">
    <source>
        <dbReference type="SAM" id="MobiDB-lite"/>
    </source>
</evidence>
<feature type="compositionally biased region" description="Basic and acidic residues" evidence="1">
    <location>
        <begin position="77"/>
        <end position="98"/>
    </location>
</feature>
<protein>
    <recommendedName>
        <fullName evidence="4">Lipoprotein CseA</fullName>
    </recommendedName>
</protein>
<evidence type="ECO:0000313" key="2">
    <source>
        <dbReference type="EMBL" id="AXK36127.1"/>
    </source>
</evidence>
<dbReference type="KEGG" id="sarm:DVA86_29575"/>
<dbReference type="AlphaFoldDB" id="A0A345XWW1"/>
<sequence length="278" mass="28947">MRRLRAAAGTGTEREGRSARRGIRAALGAAVLTALSALVVALTACGTTAGGVRVEGAPTDSAAPRSASSDGTTARPDGPRDSGPEAEAEPKAEPKPEVVGRGTAAYSESGEVREVSETEVISVIKRDPKVSSHVKRGLKPCVGDQYPVGMDYARATRGRQADLVVNVTSCSDSVGVGAYVYRRSTNGALVNVFAAERPPVWATFRDGMLEVTRDVYVGDEPLCCPSGRDVITYAWQDGVFHEVGRERSEDDDGVDGGGSGGSDSTPAPPAPAATERKE</sequence>
<evidence type="ECO:0008006" key="4">
    <source>
        <dbReference type="Google" id="ProtNLM"/>
    </source>
</evidence>
<reference evidence="2 3" key="1">
    <citation type="submission" date="2018-07" db="EMBL/GenBank/DDBJ databases">
        <title>Draft genome of the type strain Streptomyces armeniacus ATCC 15676.</title>
        <authorList>
            <person name="Labana P."/>
            <person name="Gosse J.T."/>
            <person name="Boddy C.N."/>
        </authorList>
    </citation>
    <scope>NUCLEOTIDE SEQUENCE [LARGE SCALE GENOMIC DNA]</scope>
    <source>
        <strain evidence="2 3">ATCC 15676</strain>
    </source>
</reference>
<name>A0A345XWW1_9ACTN</name>
<feature type="region of interest" description="Disordered" evidence="1">
    <location>
        <begin position="244"/>
        <end position="278"/>
    </location>
</feature>
<dbReference type="Proteomes" id="UP000254425">
    <property type="component" value="Chromosome"/>
</dbReference>
<feature type="region of interest" description="Disordered" evidence="1">
    <location>
        <begin position="50"/>
        <end position="111"/>
    </location>
</feature>
<evidence type="ECO:0000313" key="3">
    <source>
        <dbReference type="Proteomes" id="UP000254425"/>
    </source>
</evidence>